<accession>A0A840AX31</accession>
<sequence length="75" mass="8442">MIRLFRHYIPYGVLFLALIDLVLLVAAAETAWAMHAHQIGMQVGHIVDYVEKLGTSEVVLALVDRRNALWLDGAR</sequence>
<organism evidence="1 2">
    <name type="scientific">Sphingorhabdus rigui</name>
    <dbReference type="NCBI Taxonomy" id="1282858"/>
    <lineage>
        <taxon>Bacteria</taxon>
        <taxon>Pseudomonadati</taxon>
        <taxon>Pseudomonadota</taxon>
        <taxon>Alphaproteobacteria</taxon>
        <taxon>Sphingomonadales</taxon>
        <taxon>Sphingomonadaceae</taxon>
        <taxon>Sphingorhabdus</taxon>
    </lineage>
</organism>
<keyword evidence="2" id="KW-1185">Reference proteome</keyword>
<dbReference type="Proteomes" id="UP000581447">
    <property type="component" value="Unassembled WGS sequence"/>
</dbReference>
<protein>
    <submittedName>
        <fullName evidence="1">Uncharacterized protein</fullName>
    </submittedName>
</protein>
<gene>
    <name evidence="1" type="ORF">GGR91_000910</name>
</gene>
<reference evidence="1 2" key="1">
    <citation type="submission" date="2020-08" db="EMBL/GenBank/DDBJ databases">
        <title>Genomic Encyclopedia of Type Strains, Phase IV (KMG-IV): sequencing the most valuable type-strain genomes for metagenomic binning, comparative biology and taxonomic classification.</title>
        <authorList>
            <person name="Goeker M."/>
        </authorList>
    </citation>
    <scope>NUCLEOTIDE SEQUENCE [LARGE SCALE GENOMIC DNA]</scope>
    <source>
        <strain evidence="1 2">DSM 29050</strain>
    </source>
</reference>
<dbReference type="EMBL" id="JACIEA010000001">
    <property type="protein sequence ID" value="MBB3942688.1"/>
    <property type="molecule type" value="Genomic_DNA"/>
</dbReference>
<comment type="caution">
    <text evidence="1">The sequence shown here is derived from an EMBL/GenBank/DDBJ whole genome shotgun (WGS) entry which is preliminary data.</text>
</comment>
<proteinExistence type="predicted"/>
<evidence type="ECO:0000313" key="1">
    <source>
        <dbReference type="EMBL" id="MBB3942688.1"/>
    </source>
</evidence>
<dbReference type="RefSeq" id="WP_183940497.1">
    <property type="nucleotide sequence ID" value="NZ_BAABBG010000001.1"/>
</dbReference>
<evidence type="ECO:0000313" key="2">
    <source>
        <dbReference type="Proteomes" id="UP000581447"/>
    </source>
</evidence>
<dbReference type="AlphaFoldDB" id="A0A840AX31"/>
<name>A0A840AX31_9SPHN</name>